<evidence type="ECO:0000259" key="9">
    <source>
        <dbReference type="PROSITE" id="PS50192"/>
    </source>
</evidence>
<organism evidence="10 11">
    <name type="scientific">Idiomarina aquatica</name>
    <dbReference type="NCBI Taxonomy" id="1327752"/>
    <lineage>
        <taxon>Bacteria</taxon>
        <taxon>Pseudomonadati</taxon>
        <taxon>Pseudomonadota</taxon>
        <taxon>Gammaproteobacteria</taxon>
        <taxon>Alteromonadales</taxon>
        <taxon>Idiomarinaceae</taxon>
        <taxon>Idiomarina</taxon>
    </lineage>
</organism>
<evidence type="ECO:0000256" key="3">
    <source>
        <dbReference type="ARBA" id="ARBA00029447"/>
    </source>
</evidence>
<feature type="transmembrane region" description="Helical" evidence="7">
    <location>
        <begin position="201"/>
        <end position="220"/>
    </location>
</feature>
<dbReference type="GO" id="GO:0004888">
    <property type="term" value="F:transmembrane signaling receptor activity"/>
    <property type="evidence" value="ECO:0007669"/>
    <property type="project" value="InterPro"/>
</dbReference>
<evidence type="ECO:0000256" key="1">
    <source>
        <dbReference type="ARBA" id="ARBA00022500"/>
    </source>
</evidence>
<dbReference type="PANTHER" id="PTHR43531:SF11">
    <property type="entry name" value="METHYL-ACCEPTING CHEMOTAXIS PROTEIN 3"/>
    <property type="match status" value="1"/>
</dbReference>
<dbReference type="AlphaFoldDB" id="A0AA94EDH8"/>
<dbReference type="PROSITE" id="PS50192">
    <property type="entry name" value="T_SNARE"/>
    <property type="match status" value="1"/>
</dbReference>
<evidence type="ECO:0008006" key="12">
    <source>
        <dbReference type="Google" id="ProtNLM"/>
    </source>
</evidence>
<dbReference type="GO" id="GO:0005886">
    <property type="term" value="C:plasma membrane"/>
    <property type="evidence" value="ECO:0007669"/>
    <property type="project" value="TreeGrafter"/>
</dbReference>
<evidence type="ECO:0000313" key="11">
    <source>
        <dbReference type="Proteomes" id="UP000286680"/>
    </source>
</evidence>
<feature type="domain" description="Methyl-accepting transducer" evidence="8">
    <location>
        <begin position="272"/>
        <end position="487"/>
    </location>
</feature>
<dbReference type="Pfam" id="PF00015">
    <property type="entry name" value="MCPsignal"/>
    <property type="match status" value="1"/>
</dbReference>
<feature type="compositionally biased region" description="Low complexity" evidence="6">
    <location>
        <begin position="536"/>
        <end position="546"/>
    </location>
</feature>
<dbReference type="PROSITE" id="PS50111">
    <property type="entry name" value="CHEMOTAXIS_TRANSDUC_2"/>
    <property type="match status" value="1"/>
</dbReference>
<dbReference type="InterPro" id="IPR004090">
    <property type="entry name" value="Chemotax_Me-accpt_rcpt"/>
</dbReference>
<dbReference type="RefSeq" id="WP_126820173.1">
    <property type="nucleotide sequence ID" value="NZ_PIPS01000003.1"/>
</dbReference>
<protein>
    <recommendedName>
        <fullName evidence="12">Methyl-accepting chemotaxis protein</fullName>
    </recommendedName>
</protein>
<dbReference type="Gene3D" id="1.10.287.950">
    <property type="entry name" value="Methyl-accepting chemotaxis protein"/>
    <property type="match status" value="1"/>
</dbReference>
<gene>
    <name evidence="10" type="ORF">CWE23_10130</name>
</gene>
<keyword evidence="7" id="KW-1133">Transmembrane helix</keyword>
<evidence type="ECO:0000259" key="8">
    <source>
        <dbReference type="PROSITE" id="PS50111"/>
    </source>
</evidence>
<keyword evidence="1" id="KW-0145">Chemotaxis</keyword>
<dbReference type="InterPro" id="IPR000727">
    <property type="entry name" value="T_SNARE_dom"/>
</dbReference>
<sequence length="564" mass="60982">MKRITLKTLVLLGFILLIALMAISSLIGLNSLDGANDRLNRLVADPVEKRVLSARIRAAILEVDRQSMRFTNARTADSKNAFRSQIQEAQQSFDKSLTALSALVTDASKEEIAELERSFNGVEQTTNQLFDKTSATLDTGATIEQLDAQARDGYLFVQEELEPLLNDVLTRVSSINQNIENQMATTLGNNARDYDTARNQMLLLFVITLFIALSTAFIIFRRVSEVNRMATEIGKGNLNQVFDEKASDNDIYGVLRNMNSKLRDIVSEIKESSGNVASGSVEMSDTGQQIAEGATEQAASLEEISSAMEEMTANISQTADNARQTEQMAQEAANNARETGSAVNESLVAMKAIAEKIGIIEEIARQTNLLALNAAIEAARAGEHGKGFTVVAAEVRKLAERSQLAAGEIVEYSSGSLEKSERAGEMLEVLLPSIMKTSSLVQEISAAALEQDKGAAEINKALQQLDQVVQQSAASAEEMAASSEELSAQAETLYSVVGFFDVNDQPSSSSKGLLKKKPVGKPQTAKPSQKSERAAPAKPATKASPKQGQGVDIDLDDDDDFVRY</sequence>
<name>A0AA94EDH8_9GAMM</name>
<evidence type="ECO:0000256" key="6">
    <source>
        <dbReference type="SAM" id="MobiDB-lite"/>
    </source>
</evidence>
<reference evidence="11" key="1">
    <citation type="journal article" date="2018" name="Front. Microbiol.">
        <title>Genome-Based Analysis Reveals the Taxonomy and Diversity of the Family Idiomarinaceae.</title>
        <authorList>
            <person name="Liu Y."/>
            <person name="Lai Q."/>
            <person name="Shao Z."/>
        </authorList>
    </citation>
    <scope>NUCLEOTIDE SEQUENCE [LARGE SCALE GENOMIC DNA]</scope>
    <source>
        <strain evidence="11">SN-14</strain>
    </source>
</reference>
<evidence type="ECO:0000256" key="4">
    <source>
        <dbReference type="PROSITE-ProRule" id="PRU00284"/>
    </source>
</evidence>
<keyword evidence="7" id="KW-0472">Membrane</keyword>
<evidence type="ECO:0000256" key="7">
    <source>
        <dbReference type="SAM" id="Phobius"/>
    </source>
</evidence>
<dbReference type="Pfam" id="PF12729">
    <property type="entry name" value="4HB_MCP_1"/>
    <property type="match status" value="1"/>
</dbReference>
<dbReference type="InterPro" id="IPR024478">
    <property type="entry name" value="HlyB_4HB_MCP"/>
</dbReference>
<dbReference type="SMART" id="SM00283">
    <property type="entry name" value="MA"/>
    <property type="match status" value="1"/>
</dbReference>
<proteinExistence type="inferred from homology"/>
<feature type="domain" description="T-SNARE coiled-coil homology" evidence="9">
    <location>
        <begin position="263"/>
        <end position="325"/>
    </location>
</feature>
<comment type="similarity">
    <text evidence="3">Belongs to the methyl-accepting chemotaxis (MCP) protein family.</text>
</comment>
<dbReference type="GO" id="GO:0007165">
    <property type="term" value="P:signal transduction"/>
    <property type="evidence" value="ECO:0007669"/>
    <property type="project" value="UniProtKB-KW"/>
</dbReference>
<dbReference type="EMBL" id="PIPS01000003">
    <property type="protein sequence ID" value="RUO42445.1"/>
    <property type="molecule type" value="Genomic_DNA"/>
</dbReference>
<dbReference type="SUPFAM" id="SSF58104">
    <property type="entry name" value="Methyl-accepting chemotaxis protein (MCP) signaling domain"/>
    <property type="match status" value="1"/>
</dbReference>
<keyword evidence="5" id="KW-0175">Coiled coil</keyword>
<evidence type="ECO:0000256" key="5">
    <source>
        <dbReference type="SAM" id="Coils"/>
    </source>
</evidence>
<keyword evidence="2 4" id="KW-0807">Transducer</keyword>
<comment type="caution">
    <text evidence="10">The sequence shown here is derived from an EMBL/GenBank/DDBJ whole genome shotgun (WGS) entry which is preliminary data.</text>
</comment>
<dbReference type="InterPro" id="IPR004089">
    <property type="entry name" value="MCPsignal_dom"/>
</dbReference>
<feature type="coiled-coil region" evidence="5">
    <location>
        <begin position="301"/>
        <end position="339"/>
    </location>
</feature>
<keyword evidence="7" id="KW-0812">Transmembrane</keyword>
<keyword evidence="11" id="KW-1185">Reference proteome</keyword>
<dbReference type="Proteomes" id="UP000286680">
    <property type="component" value="Unassembled WGS sequence"/>
</dbReference>
<evidence type="ECO:0000313" key="10">
    <source>
        <dbReference type="EMBL" id="RUO42445.1"/>
    </source>
</evidence>
<feature type="compositionally biased region" description="Acidic residues" evidence="6">
    <location>
        <begin position="553"/>
        <end position="564"/>
    </location>
</feature>
<dbReference type="PRINTS" id="PR00260">
    <property type="entry name" value="CHEMTRNSDUCR"/>
</dbReference>
<dbReference type="PANTHER" id="PTHR43531">
    <property type="entry name" value="PROTEIN ICFG"/>
    <property type="match status" value="1"/>
</dbReference>
<dbReference type="InterPro" id="IPR051310">
    <property type="entry name" value="MCP_chemotaxis"/>
</dbReference>
<accession>A0AA94EDH8</accession>
<evidence type="ECO:0000256" key="2">
    <source>
        <dbReference type="ARBA" id="ARBA00023224"/>
    </source>
</evidence>
<feature type="region of interest" description="Disordered" evidence="6">
    <location>
        <begin position="506"/>
        <end position="564"/>
    </location>
</feature>
<dbReference type="GO" id="GO:0006935">
    <property type="term" value="P:chemotaxis"/>
    <property type="evidence" value="ECO:0007669"/>
    <property type="project" value="UniProtKB-KW"/>
</dbReference>